<reference evidence="11 12" key="1">
    <citation type="submission" date="2018-02" db="EMBL/GenBank/DDBJ databases">
        <title>Genomic Encyclopedia of Archaeal and Bacterial Type Strains, Phase II (KMG-II): from individual species to whole genera.</title>
        <authorList>
            <person name="Goeker M."/>
        </authorList>
    </citation>
    <scope>NUCLEOTIDE SEQUENCE [LARGE SCALE GENOMIC DNA]</scope>
    <source>
        <strain evidence="11 12">DSM 18921</strain>
    </source>
</reference>
<comment type="similarity">
    <text evidence="6">Belongs to the acetyltransferase family. OlsB subfamily.</text>
</comment>
<sequence length="247" mass="26859">MPVLEKGRYRVRTAAGAEVDRALTLRALAFRGGKDGAGGLEGDAFDARCRHLLVEEAATGDLVATFRLLPLPSGADLGQSYSAQYYDLSALAAYPGRMIELGRFCLHPDRHDPDILRLAWGAITQAVDAEGAGLLFGCSSFKGTDAREFRDAFALLGERHLAPKRWRPRVKAPRVFRFGRRRAGGATDVRQALLRMPPLLRTYLAMGGWVSDHAVVDAELGTLHVFTGLEIGRIPPARAKALRLVAG</sequence>
<dbReference type="Pfam" id="PF13444">
    <property type="entry name" value="Acetyltransf_5"/>
    <property type="match status" value="1"/>
</dbReference>
<organism evidence="11 12">
    <name type="scientific">Albidovulum denitrificans</name>
    <dbReference type="NCBI Taxonomy" id="404881"/>
    <lineage>
        <taxon>Bacteria</taxon>
        <taxon>Pseudomonadati</taxon>
        <taxon>Pseudomonadota</taxon>
        <taxon>Alphaproteobacteria</taxon>
        <taxon>Rhodobacterales</taxon>
        <taxon>Paracoccaceae</taxon>
        <taxon>Albidovulum</taxon>
    </lineage>
</organism>
<comment type="caution">
    <text evidence="11">The sequence shown here is derived from an EMBL/GenBank/DDBJ whole genome shotgun (WGS) entry which is preliminary data.</text>
</comment>
<dbReference type="RefSeq" id="WP_105513952.1">
    <property type="nucleotide sequence ID" value="NZ_PVEP01000002.1"/>
</dbReference>
<dbReference type="GO" id="GO:0006629">
    <property type="term" value="P:lipid metabolic process"/>
    <property type="evidence" value="ECO:0007669"/>
    <property type="project" value="UniProtKB-KW"/>
</dbReference>
<evidence type="ECO:0000256" key="5">
    <source>
        <dbReference type="ARBA" id="ARBA00023315"/>
    </source>
</evidence>
<keyword evidence="3" id="KW-0808">Transferase</keyword>
<gene>
    <name evidence="11" type="ORF">LX70_01538</name>
</gene>
<keyword evidence="2" id="KW-0444">Lipid biosynthesis</keyword>
<evidence type="ECO:0000256" key="7">
    <source>
        <dbReference type="ARBA" id="ARBA00039058"/>
    </source>
</evidence>
<evidence type="ECO:0000256" key="8">
    <source>
        <dbReference type="ARBA" id="ARBA00039866"/>
    </source>
</evidence>
<evidence type="ECO:0000256" key="9">
    <source>
        <dbReference type="ARBA" id="ARBA00045724"/>
    </source>
</evidence>
<dbReference type="AlphaFoldDB" id="A0A2S8SA69"/>
<comment type="catalytic activity">
    <reaction evidence="10">
        <text>a (3R)-hydroxyacyl-[ACP] + L-ornithine = a lyso-ornithine lipid + holo-[ACP] + H(+)</text>
        <dbReference type="Rhea" id="RHEA:20633"/>
        <dbReference type="Rhea" id="RHEA-COMP:9685"/>
        <dbReference type="Rhea" id="RHEA-COMP:9945"/>
        <dbReference type="ChEBI" id="CHEBI:15378"/>
        <dbReference type="ChEBI" id="CHEBI:46911"/>
        <dbReference type="ChEBI" id="CHEBI:64479"/>
        <dbReference type="ChEBI" id="CHEBI:78827"/>
        <dbReference type="ChEBI" id="CHEBI:138482"/>
        <dbReference type="EC" id="2.3.2.30"/>
    </reaction>
    <physiologicalReaction direction="left-to-right" evidence="10">
        <dbReference type="Rhea" id="RHEA:20634"/>
    </physiologicalReaction>
</comment>
<evidence type="ECO:0000313" key="12">
    <source>
        <dbReference type="Proteomes" id="UP000238338"/>
    </source>
</evidence>
<evidence type="ECO:0000256" key="3">
    <source>
        <dbReference type="ARBA" id="ARBA00022679"/>
    </source>
</evidence>
<evidence type="ECO:0000256" key="1">
    <source>
        <dbReference type="ARBA" id="ARBA00005189"/>
    </source>
</evidence>
<dbReference type="EC" id="2.3.2.30" evidence="7"/>
<keyword evidence="4" id="KW-0443">Lipid metabolism</keyword>
<evidence type="ECO:0000256" key="10">
    <source>
        <dbReference type="ARBA" id="ARBA00047785"/>
    </source>
</evidence>
<dbReference type="PANTHER" id="PTHR37323">
    <property type="entry name" value="GCN5-RELATED N-ACETYLTRANSFERASE"/>
    <property type="match status" value="1"/>
</dbReference>
<dbReference type="SUPFAM" id="SSF55729">
    <property type="entry name" value="Acyl-CoA N-acyltransferases (Nat)"/>
    <property type="match status" value="1"/>
</dbReference>
<dbReference type="InterPro" id="IPR016181">
    <property type="entry name" value="Acyl_CoA_acyltransferase"/>
</dbReference>
<evidence type="ECO:0000256" key="6">
    <source>
        <dbReference type="ARBA" id="ARBA00038095"/>
    </source>
</evidence>
<dbReference type="PANTHER" id="PTHR37323:SF1">
    <property type="entry name" value="L-ORNITHINE N(ALPHA)-ACYLTRANSFERASE"/>
    <property type="match status" value="1"/>
</dbReference>
<protein>
    <recommendedName>
        <fullName evidence="8">L-ornithine N(alpha)-acyltransferase</fullName>
        <ecNumber evidence="7">2.3.2.30</ecNumber>
    </recommendedName>
</protein>
<keyword evidence="12" id="KW-1185">Reference proteome</keyword>
<evidence type="ECO:0000256" key="2">
    <source>
        <dbReference type="ARBA" id="ARBA00022516"/>
    </source>
</evidence>
<evidence type="ECO:0000313" key="11">
    <source>
        <dbReference type="EMBL" id="PQV57731.1"/>
    </source>
</evidence>
<dbReference type="GO" id="GO:0043810">
    <property type="term" value="F:ornithine-acyl [acyl carrier protein] N-acyltransferase activity"/>
    <property type="evidence" value="ECO:0007669"/>
    <property type="project" value="UniProtKB-EC"/>
</dbReference>
<keyword evidence="5" id="KW-0012">Acyltransferase</keyword>
<accession>A0A2S8SA69</accession>
<name>A0A2S8SA69_9RHOB</name>
<comment type="pathway">
    <text evidence="1">Lipid metabolism.</text>
</comment>
<evidence type="ECO:0000256" key="4">
    <source>
        <dbReference type="ARBA" id="ARBA00023098"/>
    </source>
</evidence>
<dbReference type="OrthoDB" id="9787072at2"/>
<comment type="function">
    <text evidence="9">Catalyzes the first step in the biosynthesis of ornithine lipids, which are phosphorus-free membrane lipids. Catalyzes the 3-hydroxyacyl-acyl carrier protein-dependent acylation of ornithine to form lyso-ornithine lipid (LOL).</text>
</comment>
<dbReference type="Proteomes" id="UP000238338">
    <property type="component" value="Unassembled WGS sequence"/>
</dbReference>
<dbReference type="EMBL" id="PVEP01000002">
    <property type="protein sequence ID" value="PQV57731.1"/>
    <property type="molecule type" value="Genomic_DNA"/>
</dbReference>
<dbReference type="InterPro" id="IPR052351">
    <property type="entry name" value="Ornithine_N-alpha-AT"/>
</dbReference>
<proteinExistence type="inferred from homology"/>
<dbReference type="Gene3D" id="3.40.630.30">
    <property type="match status" value="1"/>
</dbReference>